<evidence type="ECO:0000259" key="5">
    <source>
        <dbReference type="PROSITE" id="PS50893"/>
    </source>
</evidence>
<dbReference type="PROSITE" id="PS00211">
    <property type="entry name" value="ABC_TRANSPORTER_1"/>
    <property type="match status" value="1"/>
</dbReference>
<dbReference type="PANTHER" id="PTHR43023:SF6">
    <property type="entry name" value="INTERMEMBRANE PHOSPHOLIPID TRANSPORT SYSTEM ATP-BINDING PROTEIN MLAF"/>
    <property type="match status" value="1"/>
</dbReference>
<sequence length="283" mass="30909">MDPTFKLFGIFVSTDHFIEFRNVSFAYGDRPILKHLTLSVPRGKLVAIMGGSGSGKTTLLRLISGQIRPQSGEVLVDGRDIARMSQSELYQHRRRMGMLFQFGALFTDLSVADNVAFPLREHTRLPESMIRDLVTMKLEAVGLRGTQKLMPAELSGGMARRVALARAIALDPQLMLYDEPFTGLDPISLGVIALLIKKLNDALGTTSVMVTHDVHQSLAIVDHVLFVANGQIIAQGTPDEVRSSDSPWVRQFINGEADGPVHYNFPAASTLAADFGLQGGEHA</sequence>
<keyword evidence="4 6" id="KW-0067">ATP-binding</keyword>
<evidence type="ECO:0000256" key="2">
    <source>
        <dbReference type="ARBA" id="ARBA00022475"/>
    </source>
</evidence>
<dbReference type="SMART" id="SM00382">
    <property type="entry name" value="AAA"/>
    <property type="match status" value="1"/>
</dbReference>
<dbReference type="InterPro" id="IPR003593">
    <property type="entry name" value="AAA+_ATPase"/>
</dbReference>
<dbReference type="InterPro" id="IPR017871">
    <property type="entry name" value="ABC_transporter-like_CS"/>
</dbReference>
<dbReference type="KEGG" id="chrb:DK843_12640"/>
<feature type="domain" description="ABC transporter" evidence="5">
    <location>
        <begin position="18"/>
        <end position="254"/>
    </location>
</feature>
<dbReference type="PANTHER" id="PTHR43023">
    <property type="entry name" value="PROTEIN TRIGALACTOSYLDIACYLGLYCEROL 3, CHLOROPLASTIC"/>
    <property type="match status" value="1"/>
</dbReference>
<dbReference type="InterPro" id="IPR003439">
    <property type="entry name" value="ABC_transporter-like_ATP-bd"/>
</dbReference>
<dbReference type="PROSITE" id="PS50893">
    <property type="entry name" value="ABC_TRANSPORTER_2"/>
    <property type="match status" value="1"/>
</dbReference>
<keyword evidence="2" id="KW-1003">Cell membrane</keyword>
<organism evidence="6 7">
    <name type="scientific">Chromobacterium phragmitis</name>
    <dbReference type="NCBI Taxonomy" id="2202141"/>
    <lineage>
        <taxon>Bacteria</taxon>
        <taxon>Pseudomonadati</taxon>
        <taxon>Pseudomonadota</taxon>
        <taxon>Betaproteobacteria</taxon>
        <taxon>Neisseriales</taxon>
        <taxon>Chromobacteriaceae</taxon>
        <taxon>Chromobacterium</taxon>
    </lineage>
</organism>
<keyword evidence="1" id="KW-0813">Transport</keyword>
<dbReference type="InterPro" id="IPR027417">
    <property type="entry name" value="P-loop_NTPase"/>
</dbReference>
<name>A0A344UP03_9NEIS</name>
<proteinExistence type="predicted"/>
<dbReference type="Proteomes" id="UP000252038">
    <property type="component" value="Chromosome"/>
</dbReference>
<protein>
    <submittedName>
        <fullName evidence="6">ABC transporter ATP-binding protein</fullName>
    </submittedName>
</protein>
<dbReference type="Pfam" id="PF00005">
    <property type="entry name" value="ABC_tran"/>
    <property type="match status" value="1"/>
</dbReference>
<dbReference type="SUPFAM" id="SSF52540">
    <property type="entry name" value="P-loop containing nucleoside triphosphate hydrolases"/>
    <property type="match status" value="1"/>
</dbReference>
<dbReference type="AlphaFoldDB" id="A0A344UP03"/>
<reference evidence="6 7" key="1">
    <citation type="submission" date="2018-05" db="EMBL/GenBank/DDBJ databases">
        <title>Genome sequencing, assembly and analysis of the novel insecticidal bacterium, Chromobacterium phragmitis.</title>
        <authorList>
            <person name="Sparks M.E."/>
            <person name="Blackburn M.B."/>
            <person name="Gundersen-Rindal D.E."/>
        </authorList>
    </citation>
    <scope>NUCLEOTIDE SEQUENCE [LARGE SCALE GENOMIC DNA]</scope>
    <source>
        <strain evidence="6">IIBBL 274-1</strain>
    </source>
</reference>
<keyword evidence="3" id="KW-0547">Nucleotide-binding</keyword>
<gene>
    <name evidence="6" type="ORF">DK843_12640</name>
</gene>
<evidence type="ECO:0000256" key="4">
    <source>
        <dbReference type="ARBA" id="ARBA00022840"/>
    </source>
</evidence>
<dbReference type="GO" id="GO:0016887">
    <property type="term" value="F:ATP hydrolysis activity"/>
    <property type="evidence" value="ECO:0007669"/>
    <property type="project" value="InterPro"/>
</dbReference>
<evidence type="ECO:0000256" key="3">
    <source>
        <dbReference type="ARBA" id="ARBA00022741"/>
    </source>
</evidence>
<dbReference type="CDD" id="cd03261">
    <property type="entry name" value="ABC_Org_Solvent_Resistant"/>
    <property type="match status" value="1"/>
</dbReference>
<evidence type="ECO:0000313" key="7">
    <source>
        <dbReference type="Proteomes" id="UP000252038"/>
    </source>
</evidence>
<dbReference type="GO" id="GO:0005524">
    <property type="term" value="F:ATP binding"/>
    <property type="evidence" value="ECO:0007669"/>
    <property type="project" value="UniProtKB-KW"/>
</dbReference>
<evidence type="ECO:0000256" key="1">
    <source>
        <dbReference type="ARBA" id="ARBA00022448"/>
    </source>
</evidence>
<evidence type="ECO:0000313" key="6">
    <source>
        <dbReference type="EMBL" id="AXE37001.1"/>
    </source>
</evidence>
<keyword evidence="2" id="KW-0472">Membrane</keyword>
<dbReference type="Gene3D" id="3.40.50.300">
    <property type="entry name" value="P-loop containing nucleotide triphosphate hydrolases"/>
    <property type="match status" value="1"/>
</dbReference>
<dbReference type="EMBL" id="CP029554">
    <property type="protein sequence ID" value="AXE37001.1"/>
    <property type="molecule type" value="Genomic_DNA"/>
</dbReference>
<accession>A0A344UP03</accession>